<dbReference type="PROSITE" id="PS50280">
    <property type="entry name" value="SET"/>
    <property type="match status" value="1"/>
</dbReference>
<feature type="region of interest" description="Disordered" evidence="5">
    <location>
        <begin position="160"/>
        <end position="235"/>
    </location>
</feature>
<dbReference type="SUPFAM" id="SSF82199">
    <property type="entry name" value="SET domain"/>
    <property type="match status" value="1"/>
</dbReference>
<dbReference type="Pfam" id="PF00856">
    <property type="entry name" value="SET"/>
    <property type="match status" value="1"/>
</dbReference>
<proteinExistence type="predicted"/>
<keyword evidence="4" id="KW-0156">Chromatin regulator</keyword>
<evidence type="ECO:0000256" key="5">
    <source>
        <dbReference type="SAM" id="MobiDB-lite"/>
    </source>
</evidence>
<dbReference type="GO" id="GO:0006325">
    <property type="term" value="P:chromatin organization"/>
    <property type="evidence" value="ECO:0007669"/>
    <property type="project" value="UniProtKB-KW"/>
</dbReference>
<evidence type="ECO:0000313" key="8">
    <source>
        <dbReference type="Proteomes" id="UP000662931"/>
    </source>
</evidence>
<organism evidence="7 8">
    <name type="scientific">Eeniella nana</name>
    <name type="common">Yeast</name>
    <name type="synonym">Brettanomyces nanus</name>
    <dbReference type="NCBI Taxonomy" id="13502"/>
    <lineage>
        <taxon>Eukaryota</taxon>
        <taxon>Fungi</taxon>
        <taxon>Dikarya</taxon>
        <taxon>Ascomycota</taxon>
        <taxon>Saccharomycotina</taxon>
        <taxon>Pichiomycetes</taxon>
        <taxon>Pichiales</taxon>
        <taxon>Pichiaceae</taxon>
        <taxon>Brettanomyces</taxon>
    </lineage>
</organism>
<dbReference type="InterPro" id="IPR046341">
    <property type="entry name" value="SET_dom_sf"/>
</dbReference>
<dbReference type="SMART" id="SM00249">
    <property type="entry name" value="PHD"/>
    <property type="match status" value="1"/>
</dbReference>
<dbReference type="PROSITE" id="PS01359">
    <property type="entry name" value="ZF_PHD_1"/>
    <property type="match status" value="1"/>
</dbReference>
<feature type="region of interest" description="Disordered" evidence="5">
    <location>
        <begin position="777"/>
        <end position="798"/>
    </location>
</feature>
<dbReference type="EMBL" id="CP064812">
    <property type="protein sequence ID" value="QPG72904.1"/>
    <property type="molecule type" value="Genomic_DNA"/>
</dbReference>
<feature type="region of interest" description="Disordered" evidence="5">
    <location>
        <begin position="342"/>
        <end position="375"/>
    </location>
</feature>
<dbReference type="SMART" id="SM00317">
    <property type="entry name" value="SET"/>
    <property type="match status" value="1"/>
</dbReference>
<evidence type="ECO:0000256" key="1">
    <source>
        <dbReference type="ARBA" id="ARBA00022723"/>
    </source>
</evidence>
<feature type="domain" description="SET" evidence="6">
    <location>
        <begin position="435"/>
        <end position="565"/>
    </location>
</feature>
<name>A0A875S0C0_EENNA</name>
<evidence type="ECO:0000256" key="4">
    <source>
        <dbReference type="ARBA" id="ARBA00022853"/>
    </source>
</evidence>
<keyword evidence="8" id="KW-1185">Reference proteome</keyword>
<protein>
    <recommendedName>
        <fullName evidence="6">SET domain-containing protein</fullName>
    </recommendedName>
</protein>
<dbReference type="InterPro" id="IPR019786">
    <property type="entry name" value="Zinc_finger_PHD-type_CS"/>
</dbReference>
<feature type="region of interest" description="Disordered" evidence="5">
    <location>
        <begin position="52"/>
        <end position="95"/>
    </location>
</feature>
<evidence type="ECO:0000256" key="3">
    <source>
        <dbReference type="ARBA" id="ARBA00022833"/>
    </source>
</evidence>
<dbReference type="SUPFAM" id="SSF57903">
    <property type="entry name" value="FYVE/PHD zinc finger"/>
    <property type="match status" value="1"/>
</dbReference>
<dbReference type="GO" id="GO:0034967">
    <property type="term" value="C:Set3 complex"/>
    <property type="evidence" value="ECO:0007669"/>
    <property type="project" value="TreeGrafter"/>
</dbReference>
<dbReference type="InterPro" id="IPR011011">
    <property type="entry name" value="Znf_FYVE_PHD"/>
</dbReference>
<feature type="compositionally biased region" description="Polar residues" evidence="5">
    <location>
        <begin position="781"/>
        <end position="791"/>
    </location>
</feature>
<evidence type="ECO:0000259" key="6">
    <source>
        <dbReference type="PROSITE" id="PS50280"/>
    </source>
</evidence>
<dbReference type="Proteomes" id="UP000662931">
    <property type="component" value="Chromosome 1"/>
</dbReference>
<dbReference type="GO" id="GO:0006355">
    <property type="term" value="P:regulation of DNA-templated transcription"/>
    <property type="evidence" value="ECO:0007669"/>
    <property type="project" value="TreeGrafter"/>
</dbReference>
<dbReference type="GeneID" id="62193608"/>
<evidence type="ECO:0000256" key="2">
    <source>
        <dbReference type="ARBA" id="ARBA00022771"/>
    </source>
</evidence>
<gene>
    <name evidence="7" type="ORF">FOA43_000207</name>
</gene>
<feature type="compositionally biased region" description="Basic and acidic residues" evidence="5">
    <location>
        <begin position="355"/>
        <end position="375"/>
    </location>
</feature>
<dbReference type="PANTHER" id="PTHR46462">
    <property type="entry name" value="UPSET, ISOFORM A"/>
    <property type="match status" value="1"/>
</dbReference>
<dbReference type="AlphaFoldDB" id="A0A875S0C0"/>
<dbReference type="PANTHER" id="PTHR46462:SF3">
    <property type="entry name" value="UPSET, ISOFORM A"/>
    <property type="match status" value="1"/>
</dbReference>
<dbReference type="KEGG" id="bnn:FOA43_000207"/>
<dbReference type="InterPro" id="IPR013083">
    <property type="entry name" value="Znf_RING/FYVE/PHD"/>
</dbReference>
<dbReference type="RefSeq" id="XP_038776469.1">
    <property type="nucleotide sequence ID" value="XM_038920541.1"/>
</dbReference>
<keyword evidence="1" id="KW-0479">Metal-binding</keyword>
<accession>A0A875S0C0</accession>
<dbReference type="InterPro" id="IPR001214">
    <property type="entry name" value="SET_dom"/>
</dbReference>
<keyword evidence="2" id="KW-0863">Zinc-finger</keyword>
<evidence type="ECO:0000313" key="7">
    <source>
        <dbReference type="EMBL" id="QPG72904.1"/>
    </source>
</evidence>
<dbReference type="GO" id="GO:0008270">
    <property type="term" value="F:zinc ion binding"/>
    <property type="evidence" value="ECO:0007669"/>
    <property type="project" value="UniProtKB-KW"/>
</dbReference>
<dbReference type="OrthoDB" id="20872at2759"/>
<sequence length="813" mass="89808">MSQPVQNATSEMGDKEAAGLLMLFSNQSQRYSRPVMPVSTVSSVPGMIGTLQGPVPGTAQSILSGRGFSEGSTGAPVSPGTHEENSIRPANKQPTTHNMPYIESTDLNHVTSPGPAAAGLASGSGSNNKAIVAAQALAAAAATPLPLLIKNHQGEFPKTTEIDAQNQSPKKRTQSQIDAAATAAAITHHLQKLQKGSRQQQQSKRQKTQPKIEDEDDKPSRGRRPSTRSRTPSYAVDPNAGIIGCICGFGHDDGFTIQCDRCFRWQHAVCMNINNVDEAPEKYLCYLCDRTVRIDFERARSIQEARINTLRQQQVSADTSVGESIGTTAATITNLDTEKIVTPLEPANVTPTQESNRKSKRTIEDSTTKERKRTPEEERFALKRYETFYVNISHYEYSSSKIMELMKRMPNLIVGKEGVLSFRSIDEFSRKMVRPSTILVKLPPDVPKSKFTGISKIGLRATRPMNQGQLISPMYGGLQLMQDYLEEKSNKYWILGCCKPNAFFIPHLPLVIDERAVGNITRFARKSCRPNCEIRTVIIGGRICVFVLTASQSIAAGDELTLPWEWDENHPINQIGGEVGNFKKLGKTARTKLINSFHAISSIACCACTDPSTCLLEKVNKLASAVVSKTGEVVISPTPNQTYDPIEDRLKSRENIISRSIVTRKKEANNEERPEPVRASTLSATVCPGWKQTDADHMGFIHVPWESMLEMAMAPPKYQLMKQYLTRSLTKPTIKVKDANVPLYTPFPIKAEELDKLTIRNASQQVKTIPLVKGTKRSGISKLSKQDTNPTRPKVVKKFSLADYKRKTKAATK</sequence>
<dbReference type="Gene3D" id="2.170.270.10">
    <property type="entry name" value="SET domain"/>
    <property type="match status" value="1"/>
</dbReference>
<dbReference type="CDD" id="cd15550">
    <property type="entry name" value="PHD_MLL5"/>
    <property type="match status" value="1"/>
</dbReference>
<dbReference type="Pfam" id="PF20826">
    <property type="entry name" value="PHD_5"/>
    <property type="match status" value="1"/>
</dbReference>
<keyword evidence="3" id="KW-0862">Zinc</keyword>
<dbReference type="Gene3D" id="3.30.40.10">
    <property type="entry name" value="Zinc/RING finger domain, C3HC4 (zinc finger)"/>
    <property type="match status" value="1"/>
</dbReference>
<feature type="compositionally biased region" description="Low complexity" evidence="5">
    <location>
        <begin position="193"/>
        <end position="203"/>
    </location>
</feature>
<dbReference type="GO" id="GO:0070210">
    <property type="term" value="C:Rpd3L-Expanded complex"/>
    <property type="evidence" value="ECO:0007669"/>
    <property type="project" value="TreeGrafter"/>
</dbReference>
<reference evidence="7" key="1">
    <citation type="submission" date="2020-10" db="EMBL/GenBank/DDBJ databases">
        <authorList>
            <person name="Roach M.J.R."/>
        </authorList>
    </citation>
    <scope>NUCLEOTIDE SEQUENCE</scope>
    <source>
        <strain evidence="7">CBS 1945</strain>
    </source>
</reference>
<dbReference type="InterPro" id="IPR001965">
    <property type="entry name" value="Znf_PHD"/>
</dbReference>